<sequence length="94" mass="10611">MDSPIIPTRRATRGDRIMQGLAALQRDVELGRNETLKRQRRAVLRGMRAGIWADGQGLTIDEVVQGLRAELFGWPLRMLPVHDDDDELCQSDGE</sequence>
<evidence type="ECO:0000313" key="2">
    <source>
        <dbReference type="Proteomes" id="UP000464661"/>
    </source>
</evidence>
<dbReference type="Proteomes" id="UP000464661">
    <property type="component" value="Chromosome"/>
</dbReference>
<evidence type="ECO:0000313" key="1">
    <source>
        <dbReference type="EMBL" id="BBU44955.1"/>
    </source>
</evidence>
<organism evidence="1 2">
    <name type="scientific">Pseudomonas putida</name>
    <name type="common">Arthrobacter siderocapsulatus</name>
    <dbReference type="NCBI Taxonomy" id="303"/>
    <lineage>
        <taxon>Bacteria</taxon>
        <taxon>Pseudomonadati</taxon>
        <taxon>Pseudomonadota</taxon>
        <taxon>Gammaproteobacteria</taxon>
        <taxon>Pseudomonadales</taxon>
        <taxon>Pseudomonadaceae</taxon>
        <taxon>Pseudomonas</taxon>
    </lineage>
</organism>
<proteinExistence type="predicted"/>
<dbReference type="EMBL" id="AP022324">
    <property type="protein sequence ID" value="BBU44955.1"/>
    <property type="molecule type" value="Genomic_DNA"/>
</dbReference>
<dbReference type="AlphaFoldDB" id="A0A7U6M2U1"/>
<protein>
    <submittedName>
        <fullName evidence="1">Uncharacterized protein</fullName>
    </submittedName>
</protein>
<dbReference type="RefSeq" id="WP_063914206.1">
    <property type="nucleotide sequence ID" value="NZ_AP022324.1"/>
</dbReference>
<accession>A0A7U6M2U1</accession>
<name>A0A7U6M2U1_PSEPU</name>
<gene>
    <name evidence="1" type="ORF">PPTS312_28700</name>
</gene>
<reference evidence="1 2" key="1">
    <citation type="submission" date="2020-01" db="EMBL/GenBank/DDBJ databases">
        <title>Complete Genome Sequence of Pseudomonas putida Strain TS312, Harboring the HdtS type N-acyl-homoserine Lactone Synthase, Isolated from a Paper Mill.</title>
        <authorList>
            <person name="Hosoe A."/>
            <person name="Suenaga T."/>
            <person name="Sugi T."/>
            <person name="Izumi T."/>
            <person name="Nagai N."/>
            <person name="Terada A."/>
        </authorList>
    </citation>
    <scope>NUCLEOTIDE SEQUENCE [LARGE SCALE GENOMIC DNA]</scope>
    <source>
        <strain evidence="1 2">TS312</strain>
    </source>
</reference>